<evidence type="ECO:0000313" key="4">
    <source>
        <dbReference type="Proteomes" id="UP000036834"/>
    </source>
</evidence>
<protein>
    <recommendedName>
        <fullName evidence="5">HupE/UreJ family protein</fullName>
    </recommendedName>
</protein>
<sequence>MKNLGGVFMSLSFRVLSLLSFFTCLSLLFLQPAHAHPYSAGYTTLLIGKEQTILSYAIDELSVIELTGADKNKNGMLETDEFNAVKDQFAQSVKKQLVIKIDGEGKEWTSLNNVTLQREGDASKIVLNAVFPPIFPGQAISLEDSLYANDPKTNYVDLLTIQYGNQKSTAALSGRNRSWTMLLTESDWAGLDQGIKQPQQPSINLAGQMDGASSAKSEQEGEASGWFSFFSLGMNHILSGYDHLLFLFSLLLARQTFKQYAMVITSFTIAHSLTLTLTVLGLISIPSSIVEPAIALSICYVAIENIFSKKVNNRWIVTFFFGLIHGMGFADLLMEMNLPKSELAVDIFSFNVGIEAVQLAIVAVLLPVLIRLGSWNYSKKAINVGSAIALCLGGIWFVERIFFS</sequence>
<dbReference type="Pfam" id="PF13795">
    <property type="entry name" value="HupE_UreJ_2"/>
    <property type="match status" value="1"/>
</dbReference>
<feature type="transmembrane region" description="Helical" evidence="1">
    <location>
        <begin position="381"/>
        <end position="398"/>
    </location>
</feature>
<dbReference type="InterPro" id="IPR018247">
    <property type="entry name" value="EF_Hand_1_Ca_BS"/>
</dbReference>
<dbReference type="PROSITE" id="PS00018">
    <property type="entry name" value="EF_HAND_1"/>
    <property type="match status" value="1"/>
</dbReference>
<feature type="transmembrane region" description="Helical" evidence="1">
    <location>
        <begin position="315"/>
        <end position="335"/>
    </location>
</feature>
<dbReference type="Proteomes" id="UP000036834">
    <property type="component" value="Unassembled WGS sequence"/>
</dbReference>
<keyword evidence="2" id="KW-0732">Signal</keyword>
<evidence type="ECO:0000313" key="3">
    <source>
        <dbReference type="EMBL" id="KNB70629.1"/>
    </source>
</evidence>
<name>A0A0K9YPI1_9BACL</name>
<feature type="transmembrane region" description="Helical" evidence="1">
    <location>
        <begin position="260"/>
        <end position="283"/>
    </location>
</feature>
<comment type="caution">
    <text evidence="3">The sequence shown here is derived from an EMBL/GenBank/DDBJ whole genome shotgun (WGS) entry which is preliminary data.</text>
</comment>
<dbReference type="OrthoDB" id="9808870at2"/>
<feature type="signal peptide" evidence="2">
    <location>
        <begin position="1"/>
        <end position="35"/>
    </location>
</feature>
<feature type="transmembrane region" description="Helical" evidence="1">
    <location>
        <begin position="347"/>
        <end position="369"/>
    </location>
</feature>
<evidence type="ECO:0000256" key="2">
    <source>
        <dbReference type="SAM" id="SignalP"/>
    </source>
</evidence>
<keyword evidence="1" id="KW-0812">Transmembrane</keyword>
<evidence type="ECO:0008006" key="5">
    <source>
        <dbReference type="Google" id="ProtNLM"/>
    </source>
</evidence>
<keyword evidence="1" id="KW-1133">Transmembrane helix</keyword>
<accession>A0A0K9YPI1</accession>
<evidence type="ECO:0000256" key="1">
    <source>
        <dbReference type="SAM" id="Phobius"/>
    </source>
</evidence>
<dbReference type="InterPro" id="IPR032809">
    <property type="entry name" value="Put_HupE_UreJ"/>
</dbReference>
<reference evidence="4" key="1">
    <citation type="submission" date="2015-07" db="EMBL/GenBank/DDBJ databases">
        <title>Genome sequencing project for genomic taxonomy and phylogenomics of Bacillus-like bacteria.</title>
        <authorList>
            <person name="Liu B."/>
            <person name="Wang J."/>
            <person name="Zhu Y."/>
            <person name="Liu G."/>
            <person name="Chen Q."/>
            <person name="Chen Z."/>
            <person name="Lan J."/>
            <person name="Che J."/>
            <person name="Ge C."/>
            <person name="Shi H."/>
            <person name="Pan Z."/>
            <person name="Liu X."/>
        </authorList>
    </citation>
    <scope>NUCLEOTIDE SEQUENCE [LARGE SCALE GENOMIC DNA]</scope>
    <source>
        <strain evidence="4">DSM 9887</strain>
    </source>
</reference>
<proteinExistence type="predicted"/>
<organism evidence="3 4">
    <name type="scientific">Brevibacillus reuszeri</name>
    <dbReference type="NCBI Taxonomy" id="54915"/>
    <lineage>
        <taxon>Bacteria</taxon>
        <taxon>Bacillati</taxon>
        <taxon>Bacillota</taxon>
        <taxon>Bacilli</taxon>
        <taxon>Bacillales</taxon>
        <taxon>Paenibacillaceae</taxon>
        <taxon>Brevibacillus</taxon>
    </lineage>
</organism>
<dbReference type="EMBL" id="LGIQ01000009">
    <property type="protein sequence ID" value="KNB70629.1"/>
    <property type="molecule type" value="Genomic_DNA"/>
</dbReference>
<feature type="transmembrane region" description="Helical" evidence="1">
    <location>
        <begin position="289"/>
        <end position="308"/>
    </location>
</feature>
<gene>
    <name evidence="3" type="ORF">ADS79_17190</name>
</gene>
<dbReference type="STRING" id="54915.ADS79_17190"/>
<feature type="chain" id="PRO_5005533507" description="HupE/UreJ family protein" evidence="2">
    <location>
        <begin position="36"/>
        <end position="404"/>
    </location>
</feature>
<keyword evidence="1" id="KW-0472">Membrane</keyword>
<dbReference type="PATRIC" id="fig|54915.3.peg.2506"/>
<dbReference type="AlphaFoldDB" id="A0A0K9YPI1"/>